<dbReference type="PRINTS" id="PR00313">
    <property type="entry name" value="CABNDNGRPT"/>
</dbReference>
<evidence type="ECO:0000259" key="1">
    <source>
        <dbReference type="Pfam" id="PF13946"/>
    </source>
</evidence>
<name>A0A1C3HBG7_SERMA</name>
<dbReference type="Pfam" id="PF13946">
    <property type="entry name" value="DUF4214"/>
    <property type="match status" value="1"/>
</dbReference>
<reference evidence="2" key="1">
    <citation type="submission" date="2016-05" db="EMBL/GenBank/DDBJ databases">
        <authorList>
            <person name="Cock P.J.A."/>
            <person name="Cock P.J.A."/>
        </authorList>
    </citation>
    <scope>NUCLEOTIDE SEQUENCE</scope>
    <source>
        <strain evidence="2">PWN146_assembly</strain>
    </source>
</reference>
<gene>
    <name evidence="2" type="ORF">PWN146_01040</name>
</gene>
<feature type="domain" description="DUF4214" evidence="1">
    <location>
        <begin position="190"/>
        <end position="232"/>
    </location>
</feature>
<dbReference type="AlphaFoldDB" id="A0A1C3HBG7"/>
<evidence type="ECO:0000313" key="2">
    <source>
        <dbReference type="EMBL" id="SAY42362.1"/>
    </source>
</evidence>
<dbReference type="InterPro" id="IPR025282">
    <property type="entry name" value="DUF4214"/>
</dbReference>
<organism evidence="2">
    <name type="scientific">Serratia marcescens</name>
    <dbReference type="NCBI Taxonomy" id="615"/>
    <lineage>
        <taxon>Bacteria</taxon>
        <taxon>Pseudomonadati</taxon>
        <taxon>Pseudomonadota</taxon>
        <taxon>Gammaproteobacteria</taxon>
        <taxon>Enterobacterales</taxon>
        <taxon>Yersiniaceae</taxon>
        <taxon>Serratia</taxon>
    </lineage>
</organism>
<proteinExistence type="predicted"/>
<sequence length="985" mass="99505">MASLASQQMAAALYYAVIGKNASADAYDFFGKQLEIGNKTIATLTSSLLSSAEATARFAGNTLEQTITQVYTSVYGTAPDSSTLASLVGTGSAASALSTLVSNLINYQGFDTTVLSQQNTFINNIDTALYPVTTAIATAGSANVQALYYVLGQDQVQSGINFWGTVLANGTKTFAQVADTFANSSPTLTGLSNSDFINLVFQNAYARAASSAELNQYLSELTGGATRGQVLTEVITGIRGTVAPSDATAQTNFNAATHVYQPGELPNLSLQEQAASIYLALPDRGIDARALDTWSKALASGTSFVALNAKLIATPEFQAKGAQLTGDAFIQHVFTAVYGVPATAAQLATYSALGSKEAISAAIINDLRNSTATDNTTVSQQHAFEDAIGTSLLYKTFATLSSTGAGGNATGTINTGNSHVLSNAETAVLLNVILNAGTASTVNLQFADHLSNLTINGTAASTVNLSANGVNPGVAVSVNNGNVILNGSSGNDVVTVTSTANVATGTGNFNLGAGNDILKWAGNAATNSPNTVSSSIKADGGAGTDTISANFFTKSVVTNQNALGIRTSTISSNANNFSNFEKIDMTGYIGQSTGTLITTPLIGSPTTTAVTTPSHVFDFGLLNGTATVEGTTGGTVTQAATPTNMGSQGFVLNGLTNASVINVAGGSAAALEVNGDATASTTLNFSFVNAATQFGITFDAASSSNVNAGAIGLTGSALTALNIASGGTGTFDNVLSLAGNNSVLTNINVTGDHQLDLTVGSGFTFIHDINASGNSGGLNLTTSHGGTGDGLIVQLLNILPLSALTTSLLTPVLNTLGLNGYQMTVEGSSAGDTLNVAANTTLTGGAGANTYMLQSSTSQAGNTITDFNTAKDKIVDHLSGLTLSNTGSAVADYGTRSADILDGVLGSLLGTLTGGVVGLLGGILGLNTGSLTAKVGVASVAFDNGTSSNYVIIDNNNNHNLDSGDTVIYLTGQSHASLISDLHYA</sequence>
<dbReference type="EMBL" id="LT575490">
    <property type="protein sequence ID" value="SAY42362.1"/>
    <property type="molecule type" value="Genomic_DNA"/>
</dbReference>
<accession>A0A1C3HBG7</accession>
<protein>
    <recommendedName>
        <fullName evidence="1">DUF4214 domain-containing protein</fullName>
    </recommendedName>
</protein>